<name>A0A1X7NFK7_9HYPH</name>
<reference evidence="3 4" key="1">
    <citation type="submission" date="2017-04" db="EMBL/GenBank/DDBJ databases">
        <authorList>
            <person name="Afonso C.L."/>
            <person name="Miller P.J."/>
            <person name="Scott M.A."/>
            <person name="Spackman E."/>
            <person name="Goraichik I."/>
            <person name="Dimitrov K.M."/>
            <person name="Suarez D.L."/>
            <person name="Swayne D.E."/>
        </authorList>
    </citation>
    <scope>NUCLEOTIDE SEQUENCE [LARGE SCALE GENOMIC DNA]</scope>
    <source>
        <strain evidence="3 4">B5P</strain>
    </source>
</reference>
<feature type="domain" description="FAD-binding FR-type" evidence="2">
    <location>
        <begin position="104"/>
        <end position="227"/>
    </location>
</feature>
<dbReference type="Pfam" id="PF04954">
    <property type="entry name" value="SIP"/>
    <property type="match status" value="1"/>
</dbReference>
<dbReference type="InterPro" id="IPR039261">
    <property type="entry name" value="FNR_nucleotide-bd"/>
</dbReference>
<dbReference type="GO" id="GO:0016491">
    <property type="term" value="F:oxidoreductase activity"/>
    <property type="evidence" value="ECO:0007669"/>
    <property type="project" value="InterPro"/>
</dbReference>
<dbReference type="Pfam" id="PF08021">
    <property type="entry name" value="FAD_binding_9"/>
    <property type="match status" value="1"/>
</dbReference>
<dbReference type="SUPFAM" id="SSF63380">
    <property type="entry name" value="Riboflavin synthase domain-like"/>
    <property type="match status" value="1"/>
</dbReference>
<evidence type="ECO:0000259" key="2">
    <source>
        <dbReference type="PROSITE" id="PS51384"/>
    </source>
</evidence>
<keyword evidence="4" id="KW-1185">Reference proteome</keyword>
<organism evidence="3 4">
    <name type="scientific">Mesorhizobium australicum</name>
    <dbReference type="NCBI Taxonomy" id="536018"/>
    <lineage>
        <taxon>Bacteria</taxon>
        <taxon>Pseudomonadati</taxon>
        <taxon>Pseudomonadota</taxon>
        <taxon>Alphaproteobacteria</taxon>
        <taxon>Hyphomicrobiales</taxon>
        <taxon>Phyllobacteriaceae</taxon>
        <taxon>Mesorhizobium</taxon>
    </lineage>
</organism>
<dbReference type="InterPro" id="IPR014543">
    <property type="entry name" value="UCP028291"/>
</dbReference>
<evidence type="ECO:0000313" key="3">
    <source>
        <dbReference type="EMBL" id="SMH36125.1"/>
    </source>
</evidence>
<dbReference type="PANTHER" id="PTHR30157">
    <property type="entry name" value="FERRIC REDUCTASE, NADPH-DEPENDENT"/>
    <property type="match status" value="1"/>
</dbReference>
<dbReference type="PROSITE" id="PS51384">
    <property type="entry name" value="FAD_FR"/>
    <property type="match status" value="1"/>
</dbReference>
<dbReference type="PANTHER" id="PTHR30157:SF0">
    <property type="entry name" value="NADPH-DEPENDENT FERRIC-CHELATE REDUCTASE"/>
    <property type="match status" value="1"/>
</dbReference>
<dbReference type="AlphaFoldDB" id="A0A1X7NFK7"/>
<dbReference type="InterPro" id="IPR017927">
    <property type="entry name" value="FAD-bd_FR_type"/>
</dbReference>
<dbReference type="InterPro" id="IPR017938">
    <property type="entry name" value="Riboflavin_synthase-like_b-brl"/>
</dbReference>
<sequence length="362" mass="40035">MNHLATETTIRLDDTEGFLDELCEHLSEHDVQVTRSGESSRLEFQGGVATLKSGGKRLHIRAESPHESDLFYMRTILSSHIVELAPGASDFVWTGHGTDATTPPNFRLMTVTATTLLTPHMRRLTLAGENLGWFDADDMHVRLLIPPAGVAPEWPRLNRHGLIDWPAGEKKLRVRKYTIRRIDVAAGELDIDFVVHEDAGPGSDFAATAGVGDVIGMAGPGGGGCRSARWTLLAGDETALPAMARIIEAMPADATGVAFIEVADRTEEQEIRAPQGVEIRWLHRNGAEPGTTNLLFDAVTTADWPSEGEELFAWAACEFDAFRKIRAYLRKERKLGRDQHLAVAYWRRGENEDSFAKTKHQH</sequence>
<dbReference type="InterPro" id="IPR007037">
    <property type="entry name" value="SIP_rossman_dom"/>
</dbReference>
<dbReference type="Pfam" id="PF09981">
    <property type="entry name" value="DUF2218"/>
    <property type="match status" value="1"/>
</dbReference>
<dbReference type="CDD" id="cd06193">
    <property type="entry name" value="siderophore_interacting"/>
    <property type="match status" value="1"/>
</dbReference>
<gene>
    <name evidence="3" type="ORF">SAMN02982922_1695</name>
</gene>
<protein>
    <submittedName>
        <fullName evidence="3">NADPH-dependent ferric siderophore reductase, contains FAD-binding and SIP domains</fullName>
    </submittedName>
</protein>
<comment type="similarity">
    <text evidence="1">Belongs to the SIP oxidoreductase family.</text>
</comment>
<dbReference type="InterPro" id="IPR039374">
    <property type="entry name" value="SIP_fam"/>
</dbReference>
<dbReference type="Gene3D" id="2.40.30.10">
    <property type="entry name" value="Translation factors"/>
    <property type="match status" value="1"/>
</dbReference>
<dbReference type="Gene3D" id="3.30.310.50">
    <property type="entry name" value="Alpha-D-phosphohexomutase, C-terminal domain"/>
    <property type="match status" value="1"/>
</dbReference>
<dbReference type="InterPro" id="IPR013113">
    <property type="entry name" value="SIP_FAD-bd"/>
</dbReference>
<dbReference type="EMBL" id="FXBL01000004">
    <property type="protein sequence ID" value="SMH36125.1"/>
    <property type="molecule type" value="Genomic_DNA"/>
</dbReference>
<dbReference type="RefSeq" id="WP_085463769.1">
    <property type="nucleotide sequence ID" value="NZ_FXBL01000004.1"/>
</dbReference>
<evidence type="ECO:0000313" key="4">
    <source>
        <dbReference type="Proteomes" id="UP000193083"/>
    </source>
</evidence>
<dbReference type="Gene3D" id="3.40.50.80">
    <property type="entry name" value="Nucleotide-binding domain of ferredoxin-NADP reductase (FNR) module"/>
    <property type="match status" value="1"/>
</dbReference>
<dbReference type="OrthoDB" id="9814826at2"/>
<evidence type="ECO:0000256" key="1">
    <source>
        <dbReference type="ARBA" id="ARBA00035644"/>
    </source>
</evidence>
<accession>A0A1X7NFK7</accession>
<dbReference type="Proteomes" id="UP000193083">
    <property type="component" value="Unassembled WGS sequence"/>
</dbReference>
<proteinExistence type="inferred from homology"/>